<gene>
    <name evidence="1" type="ORF">NQ317_005563</name>
</gene>
<evidence type="ECO:0000313" key="1">
    <source>
        <dbReference type="EMBL" id="KAJ8967786.1"/>
    </source>
</evidence>
<dbReference type="PANTHER" id="PTHR10537">
    <property type="entry name" value="DNA PRIMASE LARGE SUBUNIT"/>
    <property type="match status" value="1"/>
</dbReference>
<proteinExistence type="predicted"/>
<dbReference type="InterPro" id="IPR007238">
    <property type="entry name" value="DNA_primase_lsu_euk/arc"/>
</dbReference>
<dbReference type="PANTHER" id="PTHR10537:SF3">
    <property type="entry name" value="DNA PRIMASE LARGE SUBUNIT"/>
    <property type="match status" value="1"/>
</dbReference>
<name>A0ABQ9IWC6_9CUCU</name>
<comment type="caution">
    <text evidence="1">The sequence shown here is derived from an EMBL/GenBank/DDBJ whole genome shotgun (WGS) entry which is preliminary data.</text>
</comment>
<reference evidence="1" key="1">
    <citation type="journal article" date="2023" name="Insect Mol. Biol.">
        <title>Genome sequencing provides insights into the evolution of gene families encoding plant cell wall-degrading enzymes in longhorned beetles.</title>
        <authorList>
            <person name="Shin N.R."/>
            <person name="Okamura Y."/>
            <person name="Kirsch R."/>
            <person name="Pauchet Y."/>
        </authorList>
    </citation>
    <scope>NUCLEOTIDE SEQUENCE</scope>
    <source>
        <strain evidence="1">MMC_N1</strain>
    </source>
</reference>
<organism evidence="1 2">
    <name type="scientific">Molorchus minor</name>
    <dbReference type="NCBI Taxonomy" id="1323400"/>
    <lineage>
        <taxon>Eukaryota</taxon>
        <taxon>Metazoa</taxon>
        <taxon>Ecdysozoa</taxon>
        <taxon>Arthropoda</taxon>
        <taxon>Hexapoda</taxon>
        <taxon>Insecta</taxon>
        <taxon>Pterygota</taxon>
        <taxon>Neoptera</taxon>
        <taxon>Endopterygota</taxon>
        <taxon>Coleoptera</taxon>
        <taxon>Polyphaga</taxon>
        <taxon>Cucujiformia</taxon>
        <taxon>Chrysomeloidea</taxon>
        <taxon>Cerambycidae</taxon>
        <taxon>Lamiinae</taxon>
        <taxon>Monochamini</taxon>
        <taxon>Molorchus</taxon>
    </lineage>
</organism>
<dbReference type="Proteomes" id="UP001162164">
    <property type="component" value="Unassembled WGS sequence"/>
</dbReference>
<sequence>MSFYLKPPRGQINFHQLEECARQRLMCYDKICNNDTLLEISSFECLVEDSSLDRTGHFIFRLSAYFNSRFREVFLQNEAKLLLLRLNCYKEADLKYFLKKILRQIKDILEENEADDKILEVCIWFFKICQQMLKKEYLAYIFNESHKADINNNYILKVPFHVCPSLIRNRETGKTYFLSIYDSYLKLALDAMKYSRNVENTLYDDRIIDILKFIKSHYFKKIFLTLTLTLNLT</sequence>
<dbReference type="Gene3D" id="1.20.930.80">
    <property type="match status" value="1"/>
</dbReference>
<dbReference type="EMBL" id="JAPWTJ010002136">
    <property type="protein sequence ID" value="KAJ8967786.1"/>
    <property type="molecule type" value="Genomic_DNA"/>
</dbReference>
<keyword evidence="2" id="KW-1185">Reference proteome</keyword>
<accession>A0ABQ9IWC6</accession>
<protein>
    <submittedName>
        <fullName evidence="1">Uncharacterized protein</fullName>
    </submittedName>
</protein>
<evidence type="ECO:0000313" key="2">
    <source>
        <dbReference type="Proteomes" id="UP001162164"/>
    </source>
</evidence>